<feature type="transmembrane region" description="Helical" evidence="1">
    <location>
        <begin position="263"/>
        <end position="295"/>
    </location>
</feature>
<keyword evidence="1" id="KW-0812">Transmembrane</keyword>
<evidence type="ECO:0000313" key="2">
    <source>
        <dbReference type="EMBL" id="CAI0390993.1"/>
    </source>
</evidence>
<feature type="transmembrane region" description="Helical" evidence="1">
    <location>
        <begin position="357"/>
        <end position="378"/>
    </location>
</feature>
<gene>
    <name evidence="2" type="ORF">LITE_LOCUS6954</name>
</gene>
<accession>A0AAV0I155</accession>
<protein>
    <recommendedName>
        <fullName evidence="4">Son of sevenless</fullName>
    </recommendedName>
</protein>
<sequence length="416" mass="45408">TLAILSESNKETKSLALPFSDFEASPSSGFSPAKQLSQEAGGWNFVTASVYMEMEVNGEGSSSGGSSSDQLQKERSEVTHVQKLQLDASQHEFHPMNALEILRETVRILRFNAASFMLIATFLVCPISALLLSNVLVDQSVVKRLTIRLMLIAKSSGLPLKPLIKHSCHRLAEMVVSSAMCFPFFLTFSLSSKAAVVYSVDCTYSRKEVDVSKLLAIICKIWKRVASTYVWSSMVICGCVTLFVVLLLALCSTFSAFGLWAELNLYAAMLVGLGFSVVFANAIIICNIAVVISVLEDVSGPQALLRSSNLIRGQTQVGLLIYLGSTIGTAFVEGLFEHRVKTLSYGDGSSRIWEGPLLVIMYSFVVLVDMMMSAVFYYSCKSYRLEAAEECQSMLETITVSPDSVEVQQHGGAFSS</sequence>
<keyword evidence="3" id="KW-1185">Reference proteome</keyword>
<name>A0AAV0I155_9ROSI</name>
<dbReference type="EMBL" id="CAMGYJ010000003">
    <property type="protein sequence ID" value="CAI0390993.1"/>
    <property type="molecule type" value="Genomic_DNA"/>
</dbReference>
<reference evidence="2" key="1">
    <citation type="submission" date="2022-08" db="EMBL/GenBank/DDBJ databases">
        <authorList>
            <person name="Gutierrez-Valencia J."/>
        </authorList>
    </citation>
    <scope>NUCLEOTIDE SEQUENCE</scope>
</reference>
<evidence type="ECO:0000313" key="3">
    <source>
        <dbReference type="Proteomes" id="UP001154282"/>
    </source>
</evidence>
<feature type="transmembrane region" description="Helical" evidence="1">
    <location>
        <begin position="111"/>
        <end position="133"/>
    </location>
</feature>
<feature type="non-terminal residue" evidence="2">
    <location>
        <position position="1"/>
    </location>
</feature>
<evidence type="ECO:0008006" key="4">
    <source>
        <dbReference type="Google" id="ProtNLM"/>
    </source>
</evidence>
<comment type="caution">
    <text evidence="2">The sequence shown here is derived from an EMBL/GenBank/DDBJ whole genome shotgun (WGS) entry which is preliminary data.</text>
</comment>
<feature type="transmembrane region" description="Helical" evidence="1">
    <location>
        <begin position="230"/>
        <end position="251"/>
    </location>
</feature>
<feature type="transmembrane region" description="Helical" evidence="1">
    <location>
        <begin position="315"/>
        <end position="336"/>
    </location>
</feature>
<evidence type="ECO:0000256" key="1">
    <source>
        <dbReference type="SAM" id="Phobius"/>
    </source>
</evidence>
<proteinExistence type="predicted"/>
<organism evidence="2 3">
    <name type="scientific">Linum tenue</name>
    <dbReference type="NCBI Taxonomy" id="586396"/>
    <lineage>
        <taxon>Eukaryota</taxon>
        <taxon>Viridiplantae</taxon>
        <taxon>Streptophyta</taxon>
        <taxon>Embryophyta</taxon>
        <taxon>Tracheophyta</taxon>
        <taxon>Spermatophyta</taxon>
        <taxon>Magnoliopsida</taxon>
        <taxon>eudicotyledons</taxon>
        <taxon>Gunneridae</taxon>
        <taxon>Pentapetalae</taxon>
        <taxon>rosids</taxon>
        <taxon>fabids</taxon>
        <taxon>Malpighiales</taxon>
        <taxon>Linaceae</taxon>
        <taxon>Linum</taxon>
    </lineage>
</organism>
<dbReference type="Proteomes" id="UP001154282">
    <property type="component" value="Unassembled WGS sequence"/>
</dbReference>
<dbReference type="PANTHER" id="PTHR33133">
    <property type="entry name" value="OS08G0107100 PROTEIN-RELATED"/>
    <property type="match status" value="1"/>
</dbReference>
<dbReference type="PANTHER" id="PTHR33133:SF1">
    <property type="entry name" value="EXPRESSED PROTEIN-RELATED"/>
    <property type="match status" value="1"/>
</dbReference>
<dbReference type="AlphaFoldDB" id="A0AAV0I155"/>
<keyword evidence="1" id="KW-0472">Membrane</keyword>
<keyword evidence="1" id="KW-1133">Transmembrane helix</keyword>